<dbReference type="AlphaFoldDB" id="H5THW9"/>
<evidence type="ECO:0000313" key="3">
    <source>
        <dbReference type="EMBL" id="GAB33077.1"/>
    </source>
</evidence>
<dbReference type="SUPFAM" id="SSF52038">
    <property type="entry name" value="Barstar-related"/>
    <property type="match status" value="1"/>
</dbReference>
<keyword evidence="4" id="KW-1185">Reference proteome</keyword>
<evidence type="ECO:0000313" key="4">
    <source>
        <dbReference type="Proteomes" id="UP000005038"/>
    </source>
</evidence>
<dbReference type="Pfam" id="PF01337">
    <property type="entry name" value="Barstar"/>
    <property type="match status" value="1"/>
</dbReference>
<dbReference type="RefSeq" id="WP_007237336.1">
    <property type="nucleotide sequence ID" value="NZ_BAFB01000039.1"/>
</dbReference>
<dbReference type="Proteomes" id="UP000005038">
    <property type="component" value="Unassembled WGS sequence"/>
</dbReference>
<dbReference type="STRING" id="1108044.GOOTI_039_00030"/>
<evidence type="ECO:0000259" key="2">
    <source>
        <dbReference type="Pfam" id="PF01337"/>
    </source>
</evidence>
<comment type="caution">
    <text evidence="3">The sequence shown here is derived from an EMBL/GenBank/DDBJ whole genome shotgun (WGS) entry which is preliminary data.</text>
</comment>
<protein>
    <recommendedName>
        <fullName evidence="2">Barstar (barnase inhibitor) domain-containing protein</fullName>
    </recommendedName>
</protein>
<reference evidence="3" key="1">
    <citation type="submission" date="2012-02" db="EMBL/GenBank/DDBJ databases">
        <title>Whole genome shotgun sequence of Gordonia otitidis NBRC 100426.</title>
        <authorList>
            <person name="Yoshida I."/>
            <person name="Hosoyama A."/>
            <person name="Tsuchikane K."/>
            <person name="Katsumata H."/>
            <person name="Yamazaki S."/>
            <person name="Fujita N."/>
        </authorList>
    </citation>
    <scope>NUCLEOTIDE SEQUENCE [LARGE SCALE GENOMIC DNA]</scope>
    <source>
        <strain evidence="3">NBRC 100426</strain>
    </source>
</reference>
<name>H5THW9_GORO1</name>
<evidence type="ECO:0000256" key="1">
    <source>
        <dbReference type="ARBA" id="ARBA00006845"/>
    </source>
</evidence>
<dbReference type="InterPro" id="IPR000468">
    <property type="entry name" value="Barstar"/>
</dbReference>
<dbReference type="InterPro" id="IPR035905">
    <property type="entry name" value="Barstar-like_sf"/>
</dbReference>
<proteinExistence type="inferred from homology"/>
<dbReference type="EMBL" id="BAFB01000039">
    <property type="protein sequence ID" value="GAB33077.1"/>
    <property type="molecule type" value="Genomic_DNA"/>
</dbReference>
<sequence length="182" mass="20348">MTRDDSPGGSRQGPAISLSEFLESAGNDGPAVGLWVGHRPPLAPVGIEFREISGRAMTTLDGLYDTYARAWDFPDYFGRNRDAFDECMRELDESGIENDSAVPAGYLTAIVDADRTLGDDPEAFEWFARSQLRYREHYRDVAVPRGIFAVLLETSESRRHDLIARWRRAGVAVATVATDHRR</sequence>
<gene>
    <name evidence="3" type="ORF">GOOTI_039_00030</name>
</gene>
<feature type="domain" description="Barstar (barnase inhibitor)" evidence="2">
    <location>
        <begin position="48"/>
        <end position="140"/>
    </location>
</feature>
<comment type="similarity">
    <text evidence="1">Belongs to the barstar family.</text>
</comment>
<dbReference type="Gene3D" id="3.30.370.10">
    <property type="entry name" value="Barstar-like"/>
    <property type="match status" value="1"/>
</dbReference>
<dbReference type="OrthoDB" id="5184890at2"/>
<accession>H5THW9</accession>
<organism evidence="3 4">
    <name type="scientific">Gordonia otitidis (strain DSM 44809 / CCUG 52243 / JCM 12355 / NBRC 100426 / IFM 10032)</name>
    <dbReference type="NCBI Taxonomy" id="1108044"/>
    <lineage>
        <taxon>Bacteria</taxon>
        <taxon>Bacillati</taxon>
        <taxon>Actinomycetota</taxon>
        <taxon>Actinomycetes</taxon>
        <taxon>Mycobacteriales</taxon>
        <taxon>Gordoniaceae</taxon>
        <taxon>Gordonia</taxon>
    </lineage>
</organism>